<evidence type="ECO:0000256" key="3">
    <source>
        <dbReference type="ARBA" id="ARBA00022543"/>
    </source>
</evidence>
<evidence type="ECO:0000256" key="7">
    <source>
        <dbReference type="ARBA" id="ARBA00022989"/>
    </source>
</evidence>
<evidence type="ECO:0000256" key="9">
    <source>
        <dbReference type="ARBA" id="ARBA00023136"/>
    </source>
</evidence>
<evidence type="ECO:0000313" key="13">
    <source>
        <dbReference type="Proteomes" id="UP000777482"/>
    </source>
</evidence>
<feature type="transmembrane region" description="Helical" evidence="11">
    <location>
        <begin position="179"/>
        <end position="196"/>
    </location>
</feature>
<gene>
    <name evidence="12" type="ORF">C6P46_002936</name>
</gene>
<dbReference type="SMART" id="SM01021">
    <property type="entry name" value="Bac_rhodopsin"/>
    <property type="match status" value="1"/>
</dbReference>
<feature type="transmembrane region" description="Helical" evidence="11">
    <location>
        <begin position="33"/>
        <end position="51"/>
    </location>
</feature>
<keyword evidence="13" id="KW-1185">Reference proteome</keyword>
<keyword evidence="6" id="KW-0681">Retinal protein</keyword>
<evidence type="ECO:0000313" key="12">
    <source>
        <dbReference type="EMBL" id="KAG0663093.1"/>
    </source>
</evidence>
<keyword evidence="4" id="KW-0716">Sensory transduction</keyword>
<comment type="caution">
    <text evidence="12">The sequence shown here is derived from an EMBL/GenBank/DDBJ whole genome shotgun (WGS) entry which is preliminary data.</text>
</comment>
<dbReference type="GO" id="GO:0005216">
    <property type="term" value="F:monoatomic ion channel activity"/>
    <property type="evidence" value="ECO:0007669"/>
    <property type="project" value="InterPro"/>
</dbReference>
<comment type="subcellular location">
    <subcellularLocation>
        <location evidence="1">Membrane</location>
        <topology evidence="1">Multi-pass membrane protein</topology>
    </subcellularLocation>
</comment>
<comment type="similarity">
    <text evidence="2">Belongs to the archaeal/bacterial/fungal opsin family.</text>
</comment>
<evidence type="ECO:0000256" key="4">
    <source>
        <dbReference type="ARBA" id="ARBA00022606"/>
    </source>
</evidence>
<dbReference type="GO" id="GO:0005783">
    <property type="term" value="C:endoplasmic reticulum"/>
    <property type="evidence" value="ECO:0007669"/>
    <property type="project" value="TreeGrafter"/>
</dbReference>
<dbReference type="GO" id="GO:0005886">
    <property type="term" value="C:plasma membrane"/>
    <property type="evidence" value="ECO:0007669"/>
    <property type="project" value="TreeGrafter"/>
</dbReference>
<dbReference type="GO" id="GO:0009881">
    <property type="term" value="F:photoreceptor activity"/>
    <property type="evidence" value="ECO:0007669"/>
    <property type="project" value="UniProtKB-KW"/>
</dbReference>
<evidence type="ECO:0000256" key="8">
    <source>
        <dbReference type="ARBA" id="ARBA00022991"/>
    </source>
</evidence>
<dbReference type="InterPro" id="IPR018229">
    <property type="entry name" value="Rhodopsin_retinal_BS"/>
</dbReference>
<evidence type="ECO:0000256" key="11">
    <source>
        <dbReference type="SAM" id="Phobius"/>
    </source>
</evidence>
<evidence type="ECO:0000256" key="6">
    <source>
        <dbReference type="ARBA" id="ARBA00022925"/>
    </source>
</evidence>
<evidence type="ECO:0000256" key="2">
    <source>
        <dbReference type="ARBA" id="ARBA00008130"/>
    </source>
</evidence>
<keyword evidence="5 11" id="KW-0812">Transmembrane</keyword>
<accession>A0A9P6W2T3</accession>
<organism evidence="12 13">
    <name type="scientific">Rhodotorula mucilaginosa</name>
    <name type="common">Yeast</name>
    <name type="synonym">Rhodotorula rubra</name>
    <dbReference type="NCBI Taxonomy" id="5537"/>
    <lineage>
        <taxon>Eukaryota</taxon>
        <taxon>Fungi</taxon>
        <taxon>Dikarya</taxon>
        <taxon>Basidiomycota</taxon>
        <taxon>Pucciniomycotina</taxon>
        <taxon>Microbotryomycetes</taxon>
        <taxon>Sporidiobolales</taxon>
        <taxon>Sporidiobolaceae</taxon>
        <taxon>Rhodotorula</taxon>
    </lineage>
</organism>
<dbReference type="PROSITE" id="PS00950">
    <property type="entry name" value="BACTERIAL_OPSIN_1"/>
    <property type="match status" value="1"/>
</dbReference>
<dbReference type="PANTHER" id="PTHR28286:SF1">
    <property type="entry name" value="30 KDA HEAT SHOCK PROTEIN-RELATED"/>
    <property type="match status" value="1"/>
</dbReference>
<dbReference type="GO" id="GO:0007602">
    <property type="term" value="P:phototransduction"/>
    <property type="evidence" value="ECO:0007669"/>
    <property type="project" value="UniProtKB-KW"/>
</dbReference>
<feature type="transmembrane region" description="Helical" evidence="11">
    <location>
        <begin position="140"/>
        <end position="159"/>
    </location>
</feature>
<dbReference type="CDD" id="cd15239">
    <property type="entry name" value="7tm_YRO2_fungal-like"/>
    <property type="match status" value="1"/>
</dbReference>
<dbReference type="Pfam" id="PF01036">
    <property type="entry name" value="Bac_rhodopsin"/>
    <property type="match status" value="1"/>
</dbReference>
<evidence type="ECO:0008006" key="14">
    <source>
        <dbReference type="Google" id="ProtNLM"/>
    </source>
</evidence>
<keyword evidence="7 11" id="KW-1133">Transmembrane helix</keyword>
<name>A0A9P6W2T3_RHOMI</name>
<dbReference type="InterPro" id="IPR043476">
    <property type="entry name" value="Yro2-like_7TM"/>
</dbReference>
<dbReference type="PRINTS" id="PR00251">
    <property type="entry name" value="BACTRLOPSIN"/>
</dbReference>
<dbReference type="AlphaFoldDB" id="A0A9P6W2T3"/>
<sequence length="340" mass="36654">MESVTNFLVKRNNALELNPPNANYNLTTHGSDWLWAVFSVMALSAIVLLVLGHTTRPVGERAFHELAAALCATASIAYFAMASDLGATPVQVEWVRGAADGGYPIPYRQVWYARYIDWTITTPMLLLELLLTTGLPLSQLFIIIFMDLVMIETGLIGSLVVSRYKWASRAFPSKISRGFFAFGCAALIFIWYMLLVPARASAARLGTGFSRAYLTSTSILSFLWLLYPIAWGLCEGGNVISVDSEMVFYGVLDILAKPVFSFVHILAISQLDYARLGLSSSKVSDGAHQGLLGPEKVNGSAVATPHASTATGITGNDGVAGDGHRFHAAAPGTQTAERAV</sequence>
<feature type="transmembrane region" description="Helical" evidence="11">
    <location>
        <begin position="247"/>
        <end position="268"/>
    </location>
</feature>
<keyword evidence="9 11" id="KW-0472">Membrane</keyword>
<dbReference type="Gene3D" id="1.20.1070.10">
    <property type="entry name" value="Rhodopsin 7-helix transmembrane proteins"/>
    <property type="match status" value="1"/>
</dbReference>
<feature type="transmembrane region" description="Helical" evidence="11">
    <location>
        <begin position="208"/>
        <end position="227"/>
    </location>
</feature>
<evidence type="ECO:0000256" key="1">
    <source>
        <dbReference type="ARBA" id="ARBA00004141"/>
    </source>
</evidence>
<dbReference type="EMBL" id="PUHQ01000022">
    <property type="protein sequence ID" value="KAG0663093.1"/>
    <property type="molecule type" value="Genomic_DNA"/>
</dbReference>
<dbReference type="PANTHER" id="PTHR28286">
    <property type="match status" value="1"/>
</dbReference>
<dbReference type="PROSITE" id="PS00327">
    <property type="entry name" value="BACTERIAL_OPSIN_RET"/>
    <property type="match status" value="1"/>
</dbReference>
<proteinExistence type="inferred from homology"/>
<keyword evidence="8" id="KW-0157">Chromophore</keyword>
<dbReference type="SUPFAM" id="SSF81321">
    <property type="entry name" value="Family A G protein-coupled receptor-like"/>
    <property type="match status" value="1"/>
</dbReference>
<evidence type="ECO:0000256" key="10">
    <source>
        <dbReference type="ARBA" id="ARBA00023170"/>
    </source>
</evidence>
<reference evidence="12 13" key="1">
    <citation type="submission" date="2020-11" db="EMBL/GenBank/DDBJ databases">
        <title>Kefir isolates.</title>
        <authorList>
            <person name="Marcisauskas S."/>
            <person name="Kim Y."/>
            <person name="Blasche S."/>
        </authorList>
    </citation>
    <scope>NUCLEOTIDE SEQUENCE [LARGE SCALE GENOMIC DNA]</scope>
    <source>
        <strain evidence="12 13">KR</strain>
    </source>
</reference>
<dbReference type="OrthoDB" id="536545at2759"/>
<dbReference type="InterPro" id="IPR001425">
    <property type="entry name" value="Arc/bac/fun_rhodopsins"/>
</dbReference>
<dbReference type="Proteomes" id="UP000777482">
    <property type="component" value="Unassembled WGS sequence"/>
</dbReference>
<keyword evidence="10" id="KW-0675">Receptor</keyword>
<keyword evidence="3" id="KW-0600">Photoreceptor protein</keyword>
<feature type="transmembrane region" description="Helical" evidence="11">
    <location>
        <begin position="63"/>
        <end position="81"/>
    </location>
</feature>
<evidence type="ECO:0000256" key="5">
    <source>
        <dbReference type="ARBA" id="ARBA00022692"/>
    </source>
</evidence>
<protein>
    <recommendedName>
        <fullName evidence="14">Family A G protein-coupled receptor-like protein</fullName>
    </recommendedName>
</protein>
<dbReference type="FunFam" id="1.20.1070.10:FF:000160">
    <property type="entry name" value="Related to Opsin-1"/>
    <property type="match status" value="1"/>
</dbReference>